<proteinExistence type="predicted"/>
<evidence type="ECO:0000313" key="1">
    <source>
        <dbReference type="EMBL" id="GLI56079.1"/>
    </source>
</evidence>
<dbReference type="RefSeq" id="WP_281834976.1">
    <property type="nucleotide sequence ID" value="NZ_BSDY01000006.1"/>
</dbReference>
<dbReference type="Proteomes" id="UP001144471">
    <property type="component" value="Unassembled WGS sequence"/>
</dbReference>
<protein>
    <submittedName>
        <fullName evidence="1">Uncharacterized protein</fullName>
    </submittedName>
</protein>
<dbReference type="AlphaFoldDB" id="A0A9W6GJ16"/>
<name>A0A9W6GJ16_9FUSO</name>
<dbReference type="EMBL" id="BSDY01000006">
    <property type="protein sequence ID" value="GLI56079.1"/>
    <property type="molecule type" value="Genomic_DNA"/>
</dbReference>
<sequence length="273" mass="32354">MERKENNDNNYTLKSSDILGEVDVDIKVRMSLEDLRILSRYLEGDLLTELDETVLRTEEVDSMVEKDYYNRIREIVEVVANGIYKGLIDTEKVVIDELKRRDISKDEILELMTKDEYDRERIENIYRAMDEMNQEEEEAKEIFDKIDIYGKMVLSKLKESAGEELYLPLIYKFYWMLYNSMDKSGELVFTENSIEELLNLDREGVEGFLDIMSGIEVQMGNKRGRVIEYYSYLNDSTLKIEYNIFTVNPRRYTGMDREFNIGKPEDVEVRFVN</sequence>
<keyword evidence="2" id="KW-1185">Reference proteome</keyword>
<evidence type="ECO:0000313" key="2">
    <source>
        <dbReference type="Proteomes" id="UP001144471"/>
    </source>
</evidence>
<comment type="caution">
    <text evidence="1">The sequence shown here is derived from an EMBL/GenBank/DDBJ whole genome shotgun (WGS) entry which is preliminary data.</text>
</comment>
<gene>
    <name evidence="1" type="ORF">PM10SUCC1_15930</name>
</gene>
<reference evidence="1" key="1">
    <citation type="submission" date="2022-12" db="EMBL/GenBank/DDBJ databases">
        <title>Reference genome sequencing for broad-spectrum identification of bacterial and archaeal isolates by mass spectrometry.</title>
        <authorList>
            <person name="Sekiguchi Y."/>
            <person name="Tourlousse D.M."/>
        </authorList>
    </citation>
    <scope>NUCLEOTIDE SEQUENCE</scope>
    <source>
        <strain evidence="1">10succ1</strain>
    </source>
</reference>
<organism evidence="1 2">
    <name type="scientific">Propionigenium maris DSM 9537</name>
    <dbReference type="NCBI Taxonomy" id="1123000"/>
    <lineage>
        <taxon>Bacteria</taxon>
        <taxon>Fusobacteriati</taxon>
        <taxon>Fusobacteriota</taxon>
        <taxon>Fusobacteriia</taxon>
        <taxon>Fusobacteriales</taxon>
        <taxon>Fusobacteriaceae</taxon>
        <taxon>Propionigenium</taxon>
    </lineage>
</organism>
<accession>A0A9W6GJ16</accession>